<keyword evidence="6 14" id="KW-0812">Transmembrane</keyword>
<feature type="compositionally biased region" description="Low complexity" evidence="13">
    <location>
        <begin position="354"/>
        <end position="366"/>
    </location>
</feature>
<feature type="compositionally biased region" description="Low complexity" evidence="13">
    <location>
        <begin position="316"/>
        <end position="335"/>
    </location>
</feature>
<dbReference type="GO" id="GO:0030867">
    <property type="term" value="C:rough endoplasmic reticulum membrane"/>
    <property type="evidence" value="ECO:0007669"/>
    <property type="project" value="UniProtKB-SubCell"/>
</dbReference>
<gene>
    <name evidence="15" type="ORF">OVA965_LOCUS16006</name>
    <name evidence="16" type="ORF">TMI583_LOCUS16015</name>
</gene>
<evidence type="ECO:0000256" key="5">
    <source>
        <dbReference type="ARBA" id="ARBA00022553"/>
    </source>
</evidence>
<keyword evidence="5" id="KW-0597">Phosphoprotein</keyword>
<feature type="region of interest" description="Disordered" evidence="13">
    <location>
        <begin position="192"/>
        <end position="267"/>
    </location>
</feature>
<dbReference type="PANTHER" id="PTHR47464">
    <property type="entry name" value="MACOILIN"/>
    <property type="match status" value="1"/>
</dbReference>
<dbReference type="AlphaFoldDB" id="A0A8S2JHJ3"/>
<evidence type="ECO:0000313" key="17">
    <source>
        <dbReference type="Proteomes" id="UP000682733"/>
    </source>
</evidence>
<evidence type="ECO:0000256" key="12">
    <source>
        <dbReference type="ARBA" id="ARBA00031129"/>
    </source>
</evidence>
<evidence type="ECO:0000256" key="8">
    <source>
        <dbReference type="ARBA" id="ARBA00022989"/>
    </source>
</evidence>
<feature type="compositionally biased region" description="Low complexity" evidence="13">
    <location>
        <begin position="384"/>
        <end position="396"/>
    </location>
</feature>
<keyword evidence="8 14" id="KW-1133">Transmembrane helix</keyword>
<evidence type="ECO:0000256" key="11">
    <source>
        <dbReference type="ARBA" id="ARBA00023242"/>
    </source>
</evidence>
<feature type="compositionally biased region" description="Basic and acidic residues" evidence="13">
    <location>
        <begin position="211"/>
        <end position="222"/>
    </location>
</feature>
<evidence type="ECO:0000256" key="3">
    <source>
        <dbReference type="ARBA" id="ARBA00004269"/>
    </source>
</evidence>
<organism evidence="16 17">
    <name type="scientific">Didymodactylos carnosus</name>
    <dbReference type="NCBI Taxonomy" id="1234261"/>
    <lineage>
        <taxon>Eukaryota</taxon>
        <taxon>Metazoa</taxon>
        <taxon>Spiralia</taxon>
        <taxon>Gnathifera</taxon>
        <taxon>Rotifera</taxon>
        <taxon>Eurotatoria</taxon>
        <taxon>Bdelloidea</taxon>
        <taxon>Philodinida</taxon>
        <taxon>Philodinidae</taxon>
        <taxon>Didymodactylos</taxon>
    </lineage>
</organism>
<feature type="compositionally biased region" description="Polar residues" evidence="13">
    <location>
        <begin position="403"/>
        <end position="414"/>
    </location>
</feature>
<evidence type="ECO:0000256" key="14">
    <source>
        <dbReference type="SAM" id="Phobius"/>
    </source>
</evidence>
<dbReference type="Pfam" id="PF09726">
    <property type="entry name" value="Macoilin"/>
    <property type="match status" value="1"/>
</dbReference>
<evidence type="ECO:0000256" key="6">
    <source>
        <dbReference type="ARBA" id="ARBA00022692"/>
    </source>
</evidence>
<feature type="transmembrane region" description="Helical" evidence="14">
    <location>
        <begin position="86"/>
        <end position="105"/>
    </location>
</feature>
<evidence type="ECO:0000256" key="9">
    <source>
        <dbReference type="ARBA" id="ARBA00023136"/>
    </source>
</evidence>
<reference evidence="16" key="1">
    <citation type="submission" date="2021-02" db="EMBL/GenBank/DDBJ databases">
        <authorList>
            <person name="Nowell W R."/>
        </authorList>
    </citation>
    <scope>NUCLEOTIDE SEQUENCE</scope>
</reference>
<name>A0A8S2JHJ3_9BILA</name>
<feature type="compositionally biased region" description="Polar residues" evidence="13">
    <location>
        <begin position="199"/>
        <end position="210"/>
    </location>
</feature>
<evidence type="ECO:0000256" key="4">
    <source>
        <dbReference type="ARBA" id="ARBA00021882"/>
    </source>
</evidence>
<evidence type="ECO:0000313" key="16">
    <source>
        <dbReference type="EMBL" id="CAF3799608.1"/>
    </source>
</evidence>
<evidence type="ECO:0000256" key="1">
    <source>
        <dbReference type="ARBA" id="ARBA00003440"/>
    </source>
</evidence>
<evidence type="ECO:0000256" key="10">
    <source>
        <dbReference type="ARBA" id="ARBA00023180"/>
    </source>
</evidence>
<comment type="subcellular location">
    <subcellularLocation>
        <location evidence="2">Nucleus membrane</location>
        <topology evidence="2">Multi-pass membrane protein</topology>
    </subcellularLocation>
    <subcellularLocation>
        <location evidence="3">Rough endoplasmic reticulum membrane</location>
        <topology evidence="3">Multi-pass membrane protein</topology>
    </subcellularLocation>
</comment>
<keyword evidence="9 14" id="KW-0472">Membrane</keyword>
<feature type="compositionally biased region" description="Polar residues" evidence="13">
    <location>
        <begin position="285"/>
        <end position="315"/>
    </location>
</feature>
<comment type="caution">
    <text evidence="16">The sequence shown here is derived from an EMBL/GenBank/DDBJ whole genome shotgun (WGS) entry which is preliminary data.</text>
</comment>
<dbReference type="EMBL" id="CAJOBA010007337">
    <property type="protein sequence ID" value="CAF3799608.1"/>
    <property type="molecule type" value="Genomic_DNA"/>
</dbReference>
<feature type="transmembrane region" description="Helical" evidence="14">
    <location>
        <begin position="45"/>
        <end position="66"/>
    </location>
</feature>
<comment type="function">
    <text evidence="1">Plays a role in the regulation of neuronal activity.</text>
</comment>
<keyword evidence="7" id="KW-0256">Endoplasmic reticulum</keyword>
<dbReference type="PANTHER" id="PTHR47464:SF2">
    <property type="entry name" value="MACOILIN"/>
    <property type="match status" value="1"/>
</dbReference>
<dbReference type="Proteomes" id="UP000682733">
    <property type="component" value="Unassembled WGS sequence"/>
</dbReference>
<evidence type="ECO:0000256" key="2">
    <source>
        <dbReference type="ARBA" id="ARBA00004232"/>
    </source>
</evidence>
<feature type="transmembrane region" description="Helical" evidence="14">
    <location>
        <begin position="6"/>
        <end position="33"/>
    </location>
</feature>
<evidence type="ECO:0000313" key="15">
    <source>
        <dbReference type="EMBL" id="CAF1031389.1"/>
    </source>
</evidence>
<dbReference type="Proteomes" id="UP000677228">
    <property type="component" value="Unassembled WGS sequence"/>
</dbReference>
<dbReference type="InterPro" id="IPR019130">
    <property type="entry name" value="Macoilin"/>
</dbReference>
<keyword evidence="11" id="KW-0539">Nucleus</keyword>
<protein>
    <recommendedName>
        <fullName evidence="4">Macoilin</fullName>
    </recommendedName>
    <alternativeName>
        <fullName evidence="12">Transmembrane protein 57</fullName>
    </alternativeName>
</protein>
<sequence>MYLKFICIWGIIMAADFMLEFRFEFLWPFWLVLRSIYDSFKYQGLLFSVFFVLIAFVADLICYILLPIQWLFFAASSYVWIQYVWQTERGICLGTVVLWVLFVWLEASVRLREIKTIDLCRPFAAHCIGYPMVTLGFGFKTYLAYKWRLRKQRDVRKTNESYVQLLYQALPIEVQHSQQDIEKEKLRGPFPDRYDECTSNHSNTNAIQLSETEHVAPTRDRGGSNNNTSSNNNNDIHSTLFSSTTTLSSSSSSTTTFSSTATHNNNNNLNSNSFLSSLLQPNSTHISPSCTISKRSKTTAVGTPAANDSTYNNLISTNNSSAQSQRSSKSSYPYSHTNGHGDEEIIDSYKQQKSSHLNSVPSLSSLTNGPITTNKKKERFNGQNTTSVVTTNATVNNRRHQKNQSSRDSSTHINGFSAEDSSDMDKK</sequence>
<dbReference type="GO" id="GO:0031965">
    <property type="term" value="C:nuclear membrane"/>
    <property type="evidence" value="ECO:0007669"/>
    <property type="project" value="UniProtKB-SubCell"/>
</dbReference>
<evidence type="ECO:0000256" key="7">
    <source>
        <dbReference type="ARBA" id="ARBA00022824"/>
    </source>
</evidence>
<accession>A0A8S2JHJ3</accession>
<feature type="region of interest" description="Disordered" evidence="13">
    <location>
        <begin position="285"/>
        <end position="427"/>
    </location>
</feature>
<proteinExistence type="predicted"/>
<dbReference type="GO" id="GO:0023041">
    <property type="term" value="P:neuronal signal transduction"/>
    <property type="evidence" value="ECO:0007669"/>
    <property type="project" value="InterPro"/>
</dbReference>
<dbReference type="EMBL" id="CAJNOK010007326">
    <property type="protein sequence ID" value="CAF1031389.1"/>
    <property type="molecule type" value="Genomic_DNA"/>
</dbReference>
<evidence type="ECO:0000256" key="13">
    <source>
        <dbReference type="SAM" id="MobiDB-lite"/>
    </source>
</evidence>
<keyword evidence="10" id="KW-0325">Glycoprotein</keyword>
<feature type="compositionally biased region" description="Low complexity" evidence="13">
    <location>
        <begin position="224"/>
        <end position="267"/>
    </location>
</feature>